<dbReference type="EMBL" id="JAUJYO010000019">
    <property type="protein sequence ID" value="KAK1287717.1"/>
    <property type="molecule type" value="Genomic_DNA"/>
</dbReference>
<dbReference type="Proteomes" id="UP001180020">
    <property type="component" value="Unassembled WGS sequence"/>
</dbReference>
<sequence>MTVKSFNGSLQHIRCDQSFQRTRTSTVTLPLEELLNSTDLVNQVADMLIHADYGFTKFTERISKFIYKEASRLGPEYQMVRIKELDQWILHDESGNAGVCLQKELNGSVKEREVNSDLYIIDCFEMTLKSFNAHSDILGAIKLFRGQGHPPSPYLLRNC</sequence>
<accession>A0AAV9CG07</accession>
<organism evidence="1 2">
    <name type="scientific">Acorus calamus</name>
    <name type="common">Sweet flag</name>
    <dbReference type="NCBI Taxonomy" id="4465"/>
    <lineage>
        <taxon>Eukaryota</taxon>
        <taxon>Viridiplantae</taxon>
        <taxon>Streptophyta</taxon>
        <taxon>Embryophyta</taxon>
        <taxon>Tracheophyta</taxon>
        <taxon>Spermatophyta</taxon>
        <taxon>Magnoliopsida</taxon>
        <taxon>Liliopsida</taxon>
        <taxon>Acoraceae</taxon>
        <taxon>Acorus</taxon>
    </lineage>
</organism>
<evidence type="ECO:0000313" key="1">
    <source>
        <dbReference type="EMBL" id="KAK1287717.1"/>
    </source>
</evidence>
<proteinExistence type="predicted"/>
<name>A0AAV9CG07_ACOCL</name>
<dbReference type="AlphaFoldDB" id="A0AAV9CG07"/>
<gene>
    <name evidence="1" type="ORF">QJS10_CPB19g00725</name>
</gene>
<keyword evidence="2" id="KW-1185">Reference proteome</keyword>
<reference evidence="1" key="2">
    <citation type="submission" date="2023-06" db="EMBL/GenBank/DDBJ databases">
        <authorList>
            <person name="Ma L."/>
            <person name="Liu K.-W."/>
            <person name="Li Z."/>
            <person name="Hsiao Y.-Y."/>
            <person name="Qi Y."/>
            <person name="Fu T."/>
            <person name="Tang G."/>
            <person name="Zhang D."/>
            <person name="Sun W.-H."/>
            <person name="Liu D.-K."/>
            <person name="Li Y."/>
            <person name="Chen G.-Z."/>
            <person name="Liu X.-D."/>
            <person name="Liao X.-Y."/>
            <person name="Jiang Y.-T."/>
            <person name="Yu X."/>
            <person name="Hao Y."/>
            <person name="Huang J."/>
            <person name="Zhao X.-W."/>
            <person name="Ke S."/>
            <person name="Chen Y.-Y."/>
            <person name="Wu W.-L."/>
            <person name="Hsu J.-L."/>
            <person name="Lin Y.-F."/>
            <person name="Huang M.-D."/>
            <person name="Li C.-Y."/>
            <person name="Huang L."/>
            <person name="Wang Z.-W."/>
            <person name="Zhao X."/>
            <person name="Zhong W.-Y."/>
            <person name="Peng D.-H."/>
            <person name="Ahmad S."/>
            <person name="Lan S."/>
            <person name="Zhang J.-S."/>
            <person name="Tsai W.-C."/>
            <person name="Van De Peer Y."/>
            <person name="Liu Z.-J."/>
        </authorList>
    </citation>
    <scope>NUCLEOTIDE SEQUENCE</scope>
    <source>
        <strain evidence="1">CP</strain>
        <tissue evidence="1">Leaves</tissue>
    </source>
</reference>
<reference evidence="1" key="1">
    <citation type="journal article" date="2023" name="Nat. Commun.">
        <title>Diploid and tetraploid genomes of Acorus and the evolution of monocots.</title>
        <authorList>
            <person name="Ma L."/>
            <person name="Liu K.W."/>
            <person name="Li Z."/>
            <person name="Hsiao Y.Y."/>
            <person name="Qi Y."/>
            <person name="Fu T."/>
            <person name="Tang G.D."/>
            <person name="Zhang D."/>
            <person name="Sun W.H."/>
            <person name="Liu D.K."/>
            <person name="Li Y."/>
            <person name="Chen G.Z."/>
            <person name="Liu X.D."/>
            <person name="Liao X.Y."/>
            <person name="Jiang Y.T."/>
            <person name="Yu X."/>
            <person name="Hao Y."/>
            <person name="Huang J."/>
            <person name="Zhao X.W."/>
            <person name="Ke S."/>
            <person name="Chen Y.Y."/>
            <person name="Wu W.L."/>
            <person name="Hsu J.L."/>
            <person name="Lin Y.F."/>
            <person name="Huang M.D."/>
            <person name="Li C.Y."/>
            <person name="Huang L."/>
            <person name="Wang Z.W."/>
            <person name="Zhao X."/>
            <person name="Zhong W.Y."/>
            <person name="Peng D.H."/>
            <person name="Ahmad S."/>
            <person name="Lan S."/>
            <person name="Zhang J.S."/>
            <person name="Tsai W.C."/>
            <person name="Van de Peer Y."/>
            <person name="Liu Z.J."/>
        </authorList>
    </citation>
    <scope>NUCLEOTIDE SEQUENCE</scope>
    <source>
        <strain evidence="1">CP</strain>
    </source>
</reference>
<protein>
    <submittedName>
        <fullName evidence="1">Uncharacterized protein</fullName>
    </submittedName>
</protein>
<evidence type="ECO:0000313" key="2">
    <source>
        <dbReference type="Proteomes" id="UP001180020"/>
    </source>
</evidence>
<comment type="caution">
    <text evidence="1">The sequence shown here is derived from an EMBL/GenBank/DDBJ whole genome shotgun (WGS) entry which is preliminary data.</text>
</comment>